<feature type="transmembrane region" description="Helical" evidence="2">
    <location>
        <begin position="30"/>
        <end position="53"/>
    </location>
</feature>
<protein>
    <submittedName>
        <fullName evidence="3">Alternative protein GAB3</fullName>
    </submittedName>
</protein>
<keyword evidence="2" id="KW-0812">Transmembrane</keyword>
<reference evidence="3" key="1">
    <citation type="submission" date="2012-10" db="EMBL/GenBank/DDBJ databases">
        <title>Direct identification of alternative open reading frame translation products in human.</title>
        <authorList>
            <person name="Vanderperre B."/>
            <person name="Lucier J.-F."/>
            <person name="Motard J."/>
            <person name="Tremblay G."/>
            <person name="Vanderperre S."/>
            <person name="Wisztorski M."/>
            <person name="Salzet M."/>
            <person name="Boisvert F.-M."/>
            <person name="Roucou X."/>
        </authorList>
    </citation>
    <scope>NUCLEOTIDE SEQUENCE</scope>
</reference>
<sequence length="59" mass="6958">MSKWMSRRHRLSRAQNRSGRMKGNPKYERCGLVPCVKQGSLGLSLSFFFFFFFCPLKTH</sequence>
<keyword evidence="2" id="KW-1133">Transmembrane helix</keyword>
<keyword evidence="2" id="KW-0472">Membrane</keyword>
<organism evidence="3">
    <name type="scientific">Homo sapiens</name>
    <name type="common">Human</name>
    <dbReference type="NCBI Taxonomy" id="9606"/>
    <lineage>
        <taxon>Eukaryota</taxon>
        <taxon>Metazoa</taxon>
        <taxon>Chordata</taxon>
        <taxon>Craniata</taxon>
        <taxon>Vertebrata</taxon>
        <taxon>Euteleostomi</taxon>
        <taxon>Mammalia</taxon>
        <taxon>Eutheria</taxon>
        <taxon>Euarchontoglires</taxon>
        <taxon>Primates</taxon>
        <taxon>Haplorrhini</taxon>
        <taxon>Catarrhini</taxon>
        <taxon>Hominidae</taxon>
        <taxon>Homo</taxon>
    </lineage>
</organism>
<feature type="compositionally biased region" description="Basic residues" evidence="1">
    <location>
        <begin position="1"/>
        <end position="12"/>
    </location>
</feature>
<dbReference type="EMBL" id="HF548023">
    <property type="protein sequence ID" value="CCO13734.1"/>
    <property type="molecule type" value="Genomic_DNA"/>
</dbReference>
<dbReference type="ChiTaRS" id="GAB3">
    <property type="organism name" value="human"/>
</dbReference>
<evidence type="ECO:0000313" key="3">
    <source>
        <dbReference type="EMBL" id="CCO13734.1"/>
    </source>
</evidence>
<evidence type="ECO:0000256" key="2">
    <source>
        <dbReference type="SAM" id="Phobius"/>
    </source>
</evidence>
<dbReference type="AlphaFoldDB" id="L0R5B0"/>
<accession>L0R5B0</accession>
<proteinExistence type="predicted"/>
<dbReference type="OrthoDB" id="360585at2759"/>
<name>L0R5B0_HUMAN</name>
<gene>
    <name evidence="3" type="primary">GAB3</name>
</gene>
<evidence type="ECO:0000256" key="1">
    <source>
        <dbReference type="SAM" id="MobiDB-lite"/>
    </source>
</evidence>
<feature type="region of interest" description="Disordered" evidence="1">
    <location>
        <begin position="1"/>
        <end position="27"/>
    </location>
</feature>